<dbReference type="Pfam" id="PF00680">
    <property type="entry name" value="RdRP_1"/>
    <property type="match status" value="1"/>
</dbReference>
<feature type="region of interest" description="Disordered" evidence="6">
    <location>
        <begin position="1"/>
        <end position="40"/>
    </location>
</feature>
<evidence type="ECO:0000256" key="2">
    <source>
        <dbReference type="ARBA" id="ARBA00022741"/>
    </source>
</evidence>
<dbReference type="GO" id="GO:0003724">
    <property type="term" value="F:RNA helicase activity"/>
    <property type="evidence" value="ECO:0007669"/>
    <property type="project" value="InterPro"/>
</dbReference>
<dbReference type="InterPro" id="IPR014759">
    <property type="entry name" value="Helicase_SF3_ssRNA_vir"/>
</dbReference>
<dbReference type="InterPro" id="IPR001205">
    <property type="entry name" value="RNA-dir_pol_C"/>
</dbReference>
<feature type="domain" description="Peptidase C3" evidence="9">
    <location>
        <begin position="1561"/>
        <end position="1765"/>
    </location>
</feature>
<protein>
    <submittedName>
        <fullName evidence="10">Gp1</fullName>
    </submittedName>
</protein>
<dbReference type="GO" id="GO:0006351">
    <property type="term" value="P:DNA-templated transcription"/>
    <property type="evidence" value="ECO:0007669"/>
    <property type="project" value="InterPro"/>
</dbReference>
<feature type="domain" description="SF3 helicase" evidence="8">
    <location>
        <begin position="969"/>
        <end position="1147"/>
    </location>
</feature>
<evidence type="ECO:0000256" key="5">
    <source>
        <dbReference type="ARBA" id="ARBA00022953"/>
    </source>
</evidence>
<evidence type="ECO:0000256" key="3">
    <source>
        <dbReference type="ARBA" id="ARBA00022801"/>
    </source>
</evidence>
<dbReference type="InterPro" id="IPR007094">
    <property type="entry name" value="RNA-dir_pol_PSvirus"/>
</dbReference>
<evidence type="ECO:0000256" key="4">
    <source>
        <dbReference type="ARBA" id="ARBA00022807"/>
    </source>
</evidence>
<keyword evidence="2" id="KW-0547">Nucleotide-binding</keyword>
<name>V5L1W8_9VIRU</name>
<dbReference type="Pfam" id="PF00910">
    <property type="entry name" value="RNA_helicase"/>
    <property type="match status" value="1"/>
</dbReference>
<accession>V5L1W8</accession>
<dbReference type="GO" id="GO:0000166">
    <property type="term" value="F:nucleotide binding"/>
    <property type="evidence" value="ECO:0007669"/>
    <property type="project" value="UniProtKB-KW"/>
</dbReference>
<dbReference type="InterPro" id="IPR043502">
    <property type="entry name" value="DNA/RNA_pol_sf"/>
</dbReference>
<dbReference type="GO" id="GO:0003723">
    <property type="term" value="F:RNA binding"/>
    <property type="evidence" value="ECO:0007669"/>
    <property type="project" value="InterPro"/>
</dbReference>
<feature type="region of interest" description="Disordered" evidence="6">
    <location>
        <begin position="717"/>
        <end position="774"/>
    </location>
</feature>
<keyword evidence="3" id="KW-0378">Hydrolase</keyword>
<dbReference type="InterPro" id="IPR043128">
    <property type="entry name" value="Rev_trsase/Diguanyl_cyclase"/>
</dbReference>
<dbReference type="SMART" id="SM00382">
    <property type="entry name" value="AAA"/>
    <property type="match status" value="1"/>
</dbReference>
<dbReference type="InterPro" id="IPR044067">
    <property type="entry name" value="PCV_3C_PRO"/>
</dbReference>
<feature type="compositionally biased region" description="Basic and acidic residues" evidence="6">
    <location>
        <begin position="1532"/>
        <end position="1550"/>
    </location>
</feature>
<dbReference type="InterPro" id="IPR027417">
    <property type="entry name" value="P-loop_NTPase"/>
</dbReference>
<feature type="domain" description="RdRp catalytic" evidence="7">
    <location>
        <begin position="2078"/>
        <end position="2217"/>
    </location>
</feature>
<dbReference type="EMBL" id="KF478837">
    <property type="protein sequence ID" value="AHA44481.2"/>
    <property type="molecule type" value="Genomic_RNA"/>
</dbReference>
<keyword evidence="4" id="KW-0788">Thiol protease</keyword>
<dbReference type="InterPro" id="IPR000605">
    <property type="entry name" value="Helicase_SF3_ssDNA/RNA_vir"/>
</dbReference>
<dbReference type="GO" id="GO:0039694">
    <property type="term" value="P:viral RNA genome replication"/>
    <property type="evidence" value="ECO:0007669"/>
    <property type="project" value="InterPro"/>
</dbReference>
<dbReference type="GO" id="GO:0004197">
    <property type="term" value="F:cysteine-type endopeptidase activity"/>
    <property type="evidence" value="ECO:0007669"/>
    <property type="project" value="InterPro"/>
</dbReference>
<feature type="compositionally biased region" description="Basic and acidic residues" evidence="6">
    <location>
        <begin position="733"/>
        <end position="753"/>
    </location>
</feature>
<dbReference type="Gene3D" id="3.40.50.300">
    <property type="entry name" value="P-loop containing nucleotide triphosphate hydrolases"/>
    <property type="match status" value="1"/>
</dbReference>
<evidence type="ECO:0000256" key="1">
    <source>
        <dbReference type="ARBA" id="ARBA00022670"/>
    </source>
</evidence>
<dbReference type="InterPro" id="IPR009003">
    <property type="entry name" value="Peptidase_S1_PA"/>
</dbReference>
<evidence type="ECO:0000313" key="10">
    <source>
        <dbReference type="EMBL" id="AHA44481.2"/>
    </source>
</evidence>
<feature type="region of interest" description="Disordered" evidence="6">
    <location>
        <begin position="1510"/>
        <end position="1557"/>
    </location>
</feature>
<evidence type="ECO:0000259" key="8">
    <source>
        <dbReference type="PROSITE" id="PS51218"/>
    </source>
</evidence>
<dbReference type="SUPFAM" id="SSF50494">
    <property type="entry name" value="Trypsin-like serine proteases"/>
    <property type="match status" value="1"/>
</dbReference>
<dbReference type="CDD" id="cd23169">
    <property type="entry name" value="ps-ssRNAv-Picornavirales"/>
    <property type="match status" value="1"/>
</dbReference>
<feature type="compositionally biased region" description="Pro residues" evidence="6">
    <location>
        <begin position="755"/>
        <end position="766"/>
    </location>
</feature>
<proteinExistence type="predicted"/>
<dbReference type="Gene3D" id="3.30.70.270">
    <property type="match status" value="1"/>
</dbReference>
<dbReference type="InterPro" id="IPR003593">
    <property type="entry name" value="AAA+_ATPase"/>
</dbReference>
<evidence type="ECO:0000259" key="9">
    <source>
        <dbReference type="PROSITE" id="PS51874"/>
    </source>
</evidence>
<dbReference type="GO" id="GO:0006508">
    <property type="term" value="P:proteolysis"/>
    <property type="evidence" value="ECO:0007669"/>
    <property type="project" value="UniProtKB-KW"/>
</dbReference>
<dbReference type="SUPFAM" id="SSF52540">
    <property type="entry name" value="P-loop containing nucleoside triphosphate hydrolases"/>
    <property type="match status" value="1"/>
</dbReference>
<evidence type="ECO:0000259" key="7">
    <source>
        <dbReference type="PROSITE" id="PS50507"/>
    </source>
</evidence>
<keyword evidence="1" id="KW-0645">Protease</keyword>
<dbReference type="InterPro" id="IPR043504">
    <property type="entry name" value="Peptidase_S1_PA_chymotrypsin"/>
</dbReference>
<keyword evidence="5" id="KW-0693">Viral RNA replication</keyword>
<evidence type="ECO:0000256" key="6">
    <source>
        <dbReference type="SAM" id="MobiDB-lite"/>
    </source>
</evidence>
<feature type="region of interest" description="Disordered" evidence="6">
    <location>
        <begin position="1233"/>
        <end position="1261"/>
    </location>
</feature>
<organism evidence="10">
    <name type="scientific">Picalivirus D</name>
    <dbReference type="NCBI Taxonomy" id="1419328"/>
    <lineage>
        <taxon>Viruses</taxon>
        <taxon>environmental samples</taxon>
    </lineage>
</organism>
<dbReference type="Gene3D" id="2.40.10.10">
    <property type="entry name" value="Trypsin-like serine proteases"/>
    <property type="match status" value="1"/>
</dbReference>
<reference evidence="10" key="1">
    <citation type="journal article" date="2015" name="Genome Announc.">
        <title>Draft Genome Sequence of Picalivirus D Recovered from San Francisco Wastewater.</title>
        <authorList>
            <person name="Greninger A.L."/>
            <person name="DeRisi J.L."/>
        </authorList>
    </citation>
    <scope>NUCLEOTIDE SEQUENCE</scope>
    <source>
        <strain evidence="10">SF1</strain>
    </source>
</reference>
<dbReference type="SUPFAM" id="SSF56672">
    <property type="entry name" value="DNA/RNA polymerases"/>
    <property type="match status" value="1"/>
</dbReference>
<dbReference type="PROSITE" id="PS51218">
    <property type="entry name" value="SF3_HELICASE_2"/>
    <property type="match status" value="1"/>
</dbReference>
<dbReference type="PROSITE" id="PS51874">
    <property type="entry name" value="PCV_3C_PRO"/>
    <property type="match status" value="1"/>
</dbReference>
<feature type="compositionally biased region" description="Basic residues" evidence="6">
    <location>
        <begin position="1512"/>
        <end position="1524"/>
    </location>
</feature>
<dbReference type="PROSITE" id="PS50507">
    <property type="entry name" value="RDRP_SSRNA_POS"/>
    <property type="match status" value="1"/>
</dbReference>
<sequence>MKKRYHAEEAYPPPTMSSKNDYSVARSNSSRRSKRQRELDIVDSDDEGSALLLHTRTIQCPEYTKPLPNLNPLREPQVWNHRLSELVVKLKFPCTALREFVESAPIPEVLARYITIGDYRSILWRCFRAPSVNLISKLLTNAGLGFPCPKWYFVSLSMPSFPLEKRTDATEKLLSDHWSRIINSPLLGRLARLANIFSVTYHRALRKYKTDYIAIAHEMSKLSERWEATVIASDEASAALREFRVGKLRQKIVPRTPFVARNSDENLDDDLAESLRLADILVNENMSKVEKLVAKHLRTPGALDKAIVKINPYDEDDPALSQSIPEYIQKFISGWEGGFASTNYRLTLFALSLTLTITQTGTQKILPLMCTLATGYMLYAQHPSIREFLKNPVRLIVSLTSKISSVCPPFSKHLIERLSAFLKPLVGGLWEKVAAQVNTIIPWVDSPLQLFPALGSCMAPVRTALEAKLPDTVSIPQEGYAPASQELPLPGSLLSHIDNFRAFFKLRHETFHHPLNYLSLIKNAVVCDVPLQYYMLAQRLAVPWERHGNTVMLASNPTKALVYCIFSWMGQETMMNYPHIRMVSFAPFDSCDPIEYLRIHWPNRPPGFPQPDCSWYDYNIAAEETLRYNAQANFNYFEGTAFGPAQQQDSDFSTRQPFHPEMRVQNSGFVNTVEGHTITHGPSATNFATTKDYDWKTLRPRTDDSTEFIMFEDIFEEPSPDQKPDSYYNPTKFDTDPDHVPEEDIFTKEEELPVPKYPAPPPPTSEPGPTTSQEMIDGDRLLASLPNPLVHTGPISTTVEIPPTKKESRQARKKANRAARATTQAPQVAQFDWVSFVETATNILDNSSSIGGKVFQERCRNFNTLMTTFNKLTPFVSWIPACLLSIIDWLGVSITGVSPSFCIPNNVLREIDALLAETIKVKALVSNSTDTALMVENMTKLSVRFASVQAHLHMVDTADRRFQAFRAASKDFNDAFVIVRARHASNHPRHVPLCICLPGPAGLGKTNFAQQMAKELSIPLENSPALLDNADIYTMSFGANFQDGLTTQSTILADEFSSINSKEMRTEQLIWFLGIVNSTQLNIEKARVEEKGMYYNNAQLVVLTTNDDLTVMEGLLADPYALRRRIHFSIAINPPPRDEHGQFPQLPNGAIDWSRFSFTVTTPNLATRGFTTRENCSFSQVFSLMRAEMLRTRNDFNRNVGAGNALVSQVDHAAIGPLPPGVPVEAVHVPLGQATPSAPYKPAKRDVKGKQNPRPPRARNQGIVSVTHSPFDFANEEQRTFYSRLMQAKHRLSADPLAYCKWSSFLQNFQHETQTFKLPLQFDGLPSEFVHWQIAMVALGASNPPLPPPANLGETTDSAFLESLAEYSQIPEMHDADNPPNCCSASWLRTKHRFNNIKKQLFSYLPSALLSESWTYLKSKLSPIWAALRAAALVVVGVFVSYAIYKALLASPARTDTTAPPFSTPLEERIATAFSTIQGSPAGYDEKGDSYNDRRRAKALMNENGTFLHGGKTLHIKTSHRSSKTSHGGDGGYEKRQRADERRKQEERARGGKGRGGKMFYQQADIASTAHTTNRNTFFIHTSGDTKYRCFSTGGRFAVMPHHYLASLLTAGPCTIIGFPSVPAFDFMDLDIYIRPDIDFASFVLPVQMPQFPDISHRFITYDDIAHTNSQFVHHIKTDANTMNTWSLSGTTNPTVQTWSDSDYAPEESTYVSSVFAFDHSTVFGDCGSLYATQQGNVGPRQFIGYHVAGTGRKAICSILCQEDIEAMHEAFDYDSMPLAQGPVPGLRLPSKAPRVPLKEIDSMFQPDDTVTPDTLLDLQEYPSHPPQATIIRIDPSDALHMTKTTRLVKGPLHGLLGTPTKAPALMSRCKAGNFQDPLLKAYERFTGPTLKLDDRDPNILRQAAQQTLTHVSRYPNGMTRTLNENEAILGYLSLAPMKLTSSAGEPYNTFASKLGKKPSKSSFIQVPMPNFVTIDPTLQADVESLMEQLKRGEVPDWYVTDQLKDEPVSLEKIALAKTRLYFAAPVSMCLIGRMLFGTLLSALEDSRLTSMGLSSCAVGMTTDDRIVRAMFTLPEANNIFAMDQKGFDQHQSWDIAKHVSSAINEWYAESPELSLARHTYLYSCYHSVHRVGSITYQVDFGMPSGIPITSQLNSLYLETVTLASVHIWSRDYPTKGDARHPQMSSLPLRKIKNGAFCLFYGDDSWVALPKSVGITSQDFFKGYDHYGLVSTHCVKDWPLDQEIPVSEITFLKRKPLLNEDGILVFQKDLGDISTILDWTRKSNYGDWVVVENAVRSVLLEARLHGVTIFTQFLKRIIEGYSNHQRAFTLSTDPADYLAL</sequence>
<dbReference type="GO" id="GO:0003968">
    <property type="term" value="F:RNA-directed RNA polymerase activity"/>
    <property type="evidence" value="ECO:0007669"/>
    <property type="project" value="InterPro"/>
</dbReference>